<dbReference type="RefSeq" id="WP_187428293.1">
    <property type="nucleotide sequence ID" value="NZ_CP143423.1"/>
</dbReference>
<reference evidence="1 2" key="1">
    <citation type="submission" date="2015-07" db="EMBL/GenBank/DDBJ databases">
        <authorList>
            <person name="Voget S."/>
            <person name="Dogs M."/>
            <person name="Brinkhoff T.H."/>
            <person name="Daniel R."/>
        </authorList>
    </citation>
    <scope>NUCLEOTIDE SEQUENCE [LARGE SCALE GENOMIC DNA]</scope>
    <source>
        <strain evidence="1 2">B14</strain>
    </source>
</reference>
<name>A0ABZ2BNQ5_9RHOB</name>
<dbReference type="EMBL" id="CP143423">
    <property type="protein sequence ID" value="WVX47645.1"/>
    <property type="molecule type" value="Genomic_DNA"/>
</dbReference>
<reference evidence="2" key="2">
    <citation type="submission" date="2024-01" db="EMBL/GenBank/DDBJ databases">
        <title>Roseobacter fucihabitans sp. nov., isolated from the brown alga Fucus spiralis.</title>
        <authorList>
            <person name="Hahnke S."/>
            <person name="Berger M."/>
            <person name="Schlingloff A."/>
            <person name="Athale I."/>
            <person name="Neumann-Schaal M."/>
            <person name="Adenaya A."/>
            <person name="Poehlein A."/>
            <person name="Daniel R."/>
            <person name="Pertersen J."/>
            <person name="Brinkhoff T."/>
        </authorList>
    </citation>
    <scope>NUCLEOTIDE SEQUENCE [LARGE SCALE GENOMIC DNA]</scope>
    <source>
        <strain evidence="2">B14</strain>
    </source>
</reference>
<organism evidence="1 2">
    <name type="scientific">Roseobacter fucihabitans</name>
    <dbReference type="NCBI Taxonomy" id="1537242"/>
    <lineage>
        <taxon>Bacteria</taxon>
        <taxon>Pseudomonadati</taxon>
        <taxon>Pseudomonadota</taxon>
        <taxon>Alphaproteobacteria</taxon>
        <taxon>Rhodobacterales</taxon>
        <taxon>Roseobacteraceae</taxon>
        <taxon>Roseobacter</taxon>
    </lineage>
</organism>
<keyword evidence="2" id="KW-1185">Reference proteome</keyword>
<protein>
    <submittedName>
        <fullName evidence="1">Uncharacterized protein</fullName>
    </submittedName>
</protein>
<proteinExistence type="predicted"/>
<accession>A0ABZ2BNQ5</accession>
<evidence type="ECO:0000313" key="1">
    <source>
        <dbReference type="EMBL" id="WVX47645.1"/>
    </source>
</evidence>
<dbReference type="Proteomes" id="UP001318682">
    <property type="component" value="Chromosome"/>
</dbReference>
<evidence type="ECO:0000313" key="2">
    <source>
        <dbReference type="Proteomes" id="UP001318682"/>
    </source>
</evidence>
<sequence length="88" mass="9384">MRDISGMGRAPCWRSVAGWDIPVLVAECAMLWVLDLPSPAKSGDWDGAVDLHYPCTDAALAHVPRRIGVIGYLFGAMVADEIGATRSG</sequence>
<gene>
    <name evidence="1" type="ORF">ROLI_007160</name>
</gene>